<evidence type="ECO:0000313" key="1">
    <source>
        <dbReference type="EMBL" id="NMM64937.1"/>
    </source>
</evidence>
<evidence type="ECO:0000313" key="2">
    <source>
        <dbReference type="Proteomes" id="UP000537131"/>
    </source>
</evidence>
<dbReference type="RefSeq" id="WP_169299523.1">
    <property type="nucleotide sequence ID" value="NZ_JABBNI010000058.1"/>
</dbReference>
<name>A0A7Y0HQN4_9CLOT</name>
<accession>A0A7Y0HQN4</accession>
<reference evidence="1 2" key="2">
    <citation type="submission" date="2020-06" db="EMBL/GenBank/DDBJ databases">
        <title>Complete Genome Sequence of Clostridium muelleri sp. nov. P21T, an Acid-Alcohol Producing Acetogen Isolated from Old Hay.</title>
        <authorList>
            <person name="Duncan K.E."/>
            <person name="Tanner R.S."/>
        </authorList>
    </citation>
    <scope>NUCLEOTIDE SEQUENCE [LARGE SCALE GENOMIC DNA]</scope>
    <source>
        <strain evidence="1 2">P21</strain>
    </source>
</reference>
<keyword evidence="2" id="KW-1185">Reference proteome</keyword>
<protein>
    <submittedName>
        <fullName evidence="1">Uncharacterized protein</fullName>
    </submittedName>
</protein>
<dbReference type="AlphaFoldDB" id="A0A7Y0HQN4"/>
<dbReference type="EMBL" id="JABBNI010000058">
    <property type="protein sequence ID" value="NMM64937.1"/>
    <property type="molecule type" value="Genomic_DNA"/>
</dbReference>
<organism evidence="1 2">
    <name type="scientific">Clostridium muellerianum</name>
    <dbReference type="NCBI Taxonomy" id="2716538"/>
    <lineage>
        <taxon>Bacteria</taxon>
        <taxon>Bacillati</taxon>
        <taxon>Bacillota</taxon>
        <taxon>Clostridia</taxon>
        <taxon>Eubacteriales</taxon>
        <taxon>Clostridiaceae</taxon>
        <taxon>Clostridium</taxon>
    </lineage>
</organism>
<proteinExistence type="predicted"/>
<reference evidence="1 2" key="1">
    <citation type="submission" date="2020-04" db="EMBL/GenBank/DDBJ databases">
        <authorList>
            <person name="Doyle D.A."/>
        </authorList>
    </citation>
    <scope>NUCLEOTIDE SEQUENCE [LARGE SCALE GENOMIC DNA]</scope>
    <source>
        <strain evidence="1 2">P21</strain>
    </source>
</reference>
<comment type="caution">
    <text evidence="1">The sequence shown here is derived from an EMBL/GenBank/DDBJ whole genome shotgun (WGS) entry which is preliminary data.</text>
</comment>
<sequence>MISNMNNDEFLVQEFDIPCCPKCGSYLSKNLCVDDTFVESSHMKKQKDYIDFINIKLQAF</sequence>
<gene>
    <name evidence="1" type="ORF">HBE96_20295</name>
</gene>
<dbReference type="Proteomes" id="UP000537131">
    <property type="component" value="Unassembled WGS sequence"/>
</dbReference>